<gene>
    <name evidence="1" type="ORF">RBSH_05247</name>
</gene>
<name>K5DAK6_RHOBT</name>
<dbReference type="Gene3D" id="3.50.30.50">
    <property type="entry name" value="Putative cyclase"/>
    <property type="match status" value="1"/>
</dbReference>
<dbReference type="EC" id="3.5.1.9" evidence="1"/>
<sequence>MLGVTAGMKVIDLTLRIEPGMRGFEWESKFTKAKDGWNASTLHLYSHCGTHMDAPLHFEASEQTIDQIPLQDCFGIAWIVDLAHLPPKTPIEIAHLGDLAETFPPGDALLFRTMWSQHVGDPAYYRDNFQPISPELARWMVERKVRLIGVEPPSVADVNNLPAVTEIHQILLGGNVIIVEGLTNLESLTEPKCLFGATPLKVAGGDGAPCRAFALLDCPIES</sequence>
<organism evidence="1 2">
    <name type="scientific">Rhodopirellula baltica SH28</name>
    <dbReference type="NCBI Taxonomy" id="993517"/>
    <lineage>
        <taxon>Bacteria</taxon>
        <taxon>Pseudomonadati</taxon>
        <taxon>Planctomycetota</taxon>
        <taxon>Planctomycetia</taxon>
        <taxon>Pirellulales</taxon>
        <taxon>Pirellulaceae</taxon>
        <taxon>Rhodopirellula</taxon>
    </lineage>
</organism>
<dbReference type="FunFam" id="3.50.30.50:FF:000010">
    <property type="entry name" value="Putative cyclase"/>
    <property type="match status" value="1"/>
</dbReference>
<dbReference type="PANTHER" id="PTHR31118">
    <property type="entry name" value="CYCLASE-LIKE PROTEIN 2"/>
    <property type="match status" value="1"/>
</dbReference>
<dbReference type="InterPro" id="IPR007325">
    <property type="entry name" value="KFase/CYL"/>
</dbReference>
<dbReference type="InterPro" id="IPR037175">
    <property type="entry name" value="KFase_sf"/>
</dbReference>
<dbReference type="PATRIC" id="fig|993517.3.peg.5681"/>
<dbReference type="GO" id="GO:0004061">
    <property type="term" value="F:arylformamidase activity"/>
    <property type="evidence" value="ECO:0007669"/>
    <property type="project" value="UniProtKB-EC"/>
</dbReference>
<comment type="caution">
    <text evidence="1">The sequence shown here is derived from an EMBL/GenBank/DDBJ whole genome shotgun (WGS) entry which is preliminary data.</text>
</comment>
<dbReference type="PANTHER" id="PTHR31118:SF32">
    <property type="entry name" value="KYNURENINE FORMAMIDASE"/>
    <property type="match status" value="1"/>
</dbReference>
<protein>
    <submittedName>
        <fullName evidence="1">Putative cyclase</fullName>
        <ecNumber evidence="1">3.5.1.9</ecNumber>
    </submittedName>
</protein>
<dbReference type="Proteomes" id="UP000007993">
    <property type="component" value="Unassembled WGS sequence"/>
</dbReference>
<reference evidence="1 2" key="1">
    <citation type="journal article" date="2013" name="Mar. Genomics">
        <title>Expression of sulfatases in Rhodopirellula baltica and the diversity of sulfatases in the genus Rhodopirellula.</title>
        <authorList>
            <person name="Wegner C.E."/>
            <person name="Richter-Heitmann T."/>
            <person name="Klindworth A."/>
            <person name="Klockow C."/>
            <person name="Richter M."/>
            <person name="Achstetter T."/>
            <person name="Glockner F.O."/>
            <person name="Harder J."/>
        </authorList>
    </citation>
    <scope>NUCLEOTIDE SEQUENCE [LARGE SCALE GENOMIC DNA]</scope>
    <source>
        <strain evidence="1 2">SH28</strain>
    </source>
</reference>
<dbReference type="AlphaFoldDB" id="K5DAK6"/>
<accession>K5DAK6</accession>
<keyword evidence="1" id="KW-0378">Hydrolase</keyword>
<dbReference type="Pfam" id="PF04199">
    <property type="entry name" value="Cyclase"/>
    <property type="match status" value="1"/>
</dbReference>
<dbReference type="SUPFAM" id="SSF102198">
    <property type="entry name" value="Putative cyclase"/>
    <property type="match status" value="1"/>
</dbReference>
<dbReference type="GO" id="GO:0019441">
    <property type="term" value="P:L-tryptophan catabolic process to kynurenine"/>
    <property type="evidence" value="ECO:0007669"/>
    <property type="project" value="InterPro"/>
</dbReference>
<proteinExistence type="predicted"/>
<evidence type="ECO:0000313" key="1">
    <source>
        <dbReference type="EMBL" id="EKJ99492.1"/>
    </source>
</evidence>
<dbReference type="EMBL" id="AMCW01000145">
    <property type="protein sequence ID" value="EKJ99492.1"/>
    <property type="molecule type" value="Genomic_DNA"/>
</dbReference>
<dbReference type="RefSeq" id="WP_007334633.1">
    <property type="nucleotide sequence ID" value="NZ_AMCW01000145.1"/>
</dbReference>
<evidence type="ECO:0000313" key="2">
    <source>
        <dbReference type="Proteomes" id="UP000007993"/>
    </source>
</evidence>